<reference evidence="4 5" key="1">
    <citation type="journal article" date="2022" name="Cell">
        <title>Repeat-based holocentromeres influence genome architecture and karyotype evolution.</title>
        <authorList>
            <person name="Hofstatter P.G."/>
            <person name="Thangavel G."/>
            <person name="Lux T."/>
            <person name="Neumann P."/>
            <person name="Vondrak T."/>
            <person name="Novak P."/>
            <person name="Zhang M."/>
            <person name="Costa L."/>
            <person name="Castellani M."/>
            <person name="Scott A."/>
            <person name="Toegelov H."/>
            <person name="Fuchs J."/>
            <person name="Mata-Sucre Y."/>
            <person name="Dias Y."/>
            <person name="Vanzela A.L.L."/>
            <person name="Huettel B."/>
            <person name="Almeida C.C.S."/>
            <person name="Simkova H."/>
            <person name="Souza G."/>
            <person name="Pedrosa-Harand A."/>
            <person name="Macas J."/>
            <person name="Mayer K.F.X."/>
            <person name="Houben A."/>
            <person name="Marques A."/>
        </authorList>
    </citation>
    <scope>NUCLEOTIDE SEQUENCE [LARGE SCALE GENOMIC DNA]</scope>
    <source>
        <strain evidence="4">RhyTen1mFocal</strain>
    </source>
</reference>
<dbReference type="SUPFAM" id="SSF53098">
    <property type="entry name" value="Ribonuclease H-like"/>
    <property type="match status" value="1"/>
</dbReference>
<sequence length="278" mass="30874">MASDNISTYLRSSYRRRHNYTVRFFGRSLDVAVTNNSRTVKSWINRTLCMHSHRLNFHRGQNFVAGLGVQWCSFQSNTRPATIQISIGHRVLIFQIFQSSSIPAALSCLLSDSCITFVGYNIAYDCRLLRSSHDLVVSSSAELRSVSGMGNASMEQMVEEILGYPGVTKPWWIANSDWEAPHLSIDQVQYGALDAFVSFELGLKLVAGPALPNRESGFSEGFELDVVSDSGSGLRYSEADGSYSDSGRGFQYSSGPRYSEEYGSDFYSGDSCSMEDAW</sequence>
<dbReference type="GO" id="GO:0008408">
    <property type="term" value="F:3'-5' exonuclease activity"/>
    <property type="evidence" value="ECO:0007669"/>
    <property type="project" value="InterPro"/>
</dbReference>
<dbReference type="Gene3D" id="3.30.420.10">
    <property type="entry name" value="Ribonuclease H-like superfamily/Ribonuclease H"/>
    <property type="match status" value="1"/>
</dbReference>
<protein>
    <recommendedName>
        <fullName evidence="3">3'-5' exonuclease domain-containing protein</fullName>
    </recommendedName>
</protein>
<dbReference type="Proteomes" id="UP001210211">
    <property type="component" value="Unassembled WGS sequence"/>
</dbReference>
<dbReference type="GO" id="GO:0006139">
    <property type="term" value="P:nucleobase-containing compound metabolic process"/>
    <property type="evidence" value="ECO:0007669"/>
    <property type="project" value="InterPro"/>
</dbReference>
<dbReference type="PANTHER" id="PTHR13620:SF59">
    <property type="entry name" value="POLYNUCLEOTIDYL TRANSFERASE, RIBONUCLEASE H-LIKE SUPERFAMILY PROTEIN"/>
    <property type="match status" value="1"/>
</dbReference>
<evidence type="ECO:0000256" key="1">
    <source>
        <dbReference type="ARBA" id="ARBA00022722"/>
    </source>
</evidence>
<keyword evidence="1" id="KW-0540">Nuclease</keyword>
<name>A0AAD5Z370_9POAL</name>
<comment type="caution">
    <text evidence="4">The sequence shown here is derived from an EMBL/GenBank/DDBJ whole genome shotgun (WGS) entry which is preliminary data.</text>
</comment>
<gene>
    <name evidence="4" type="ORF">LUZ61_014313</name>
</gene>
<dbReference type="InterPro" id="IPR002562">
    <property type="entry name" value="3'-5'_exonuclease_dom"/>
</dbReference>
<dbReference type="InterPro" id="IPR012337">
    <property type="entry name" value="RNaseH-like_sf"/>
</dbReference>
<accession>A0AAD5Z370</accession>
<dbReference type="AlphaFoldDB" id="A0AAD5Z370"/>
<evidence type="ECO:0000259" key="3">
    <source>
        <dbReference type="Pfam" id="PF01612"/>
    </source>
</evidence>
<dbReference type="GO" id="GO:0005634">
    <property type="term" value="C:nucleus"/>
    <property type="evidence" value="ECO:0007669"/>
    <property type="project" value="TreeGrafter"/>
</dbReference>
<feature type="domain" description="3'-5' exonuclease" evidence="3">
    <location>
        <begin position="77"/>
        <end position="205"/>
    </location>
</feature>
<organism evidence="4 5">
    <name type="scientific">Rhynchospora tenuis</name>
    <dbReference type="NCBI Taxonomy" id="198213"/>
    <lineage>
        <taxon>Eukaryota</taxon>
        <taxon>Viridiplantae</taxon>
        <taxon>Streptophyta</taxon>
        <taxon>Embryophyta</taxon>
        <taxon>Tracheophyta</taxon>
        <taxon>Spermatophyta</taxon>
        <taxon>Magnoliopsida</taxon>
        <taxon>Liliopsida</taxon>
        <taxon>Poales</taxon>
        <taxon>Cyperaceae</taxon>
        <taxon>Cyperoideae</taxon>
        <taxon>Rhynchosporeae</taxon>
        <taxon>Rhynchospora</taxon>
    </lineage>
</organism>
<evidence type="ECO:0000313" key="4">
    <source>
        <dbReference type="EMBL" id="KAJ3685149.1"/>
    </source>
</evidence>
<dbReference type="EMBL" id="JAMRDG010000002">
    <property type="protein sequence ID" value="KAJ3685149.1"/>
    <property type="molecule type" value="Genomic_DNA"/>
</dbReference>
<evidence type="ECO:0000313" key="5">
    <source>
        <dbReference type="Proteomes" id="UP001210211"/>
    </source>
</evidence>
<evidence type="ECO:0000256" key="2">
    <source>
        <dbReference type="ARBA" id="ARBA00022801"/>
    </source>
</evidence>
<proteinExistence type="predicted"/>
<dbReference type="GO" id="GO:0003676">
    <property type="term" value="F:nucleic acid binding"/>
    <property type="evidence" value="ECO:0007669"/>
    <property type="project" value="InterPro"/>
</dbReference>
<dbReference type="InterPro" id="IPR036397">
    <property type="entry name" value="RNaseH_sf"/>
</dbReference>
<dbReference type="PANTHER" id="PTHR13620">
    <property type="entry name" value="3-5 EXONUCLEASE"/>
    <property type="match status" value="1"/>
</dbReference>
<keyword evidence="5" id="KW-1185">Reference proteome</keyword>
<dbReference type="CDD" id="cd06141">
    <property type="entry name" value="WRN_exo"/>
    <property type="match status" value="1"/>
</dbReference>
<dbReference type="GO" id="GO:0005737">
    <property type="term" value="C:cytoplasm"/>
    <property type="evidence" value="ECO:0007669"/>
    <property type="project" value="TreeGrafter"/>
</dbReference>
<dbReference type="Pfam" id="PF01612">
    <property type="entry name" value="DNA_pol_A_exo1"/>
    <property type="match status" value="1"/>
</dbReference>
<keyword evidence="2" id="KW-0378">Hydrolase</keyword>
<dbReference type="InterPro" id="IPR051132">
    <property type="entry name" value="3-5_Exonuclease_domain"/>
</dbReference>